<organism evidence="1 2">
    <name type="scientific">Populus alba x Populus x berolinensis</name>
    <dbReference type="NCBI Taxonomy" id="444605"/>
    <lineage>
        <taxon>Eukaryota</taxon>
        <taxon>Viridiplantae</taxon>
        <taxon>Streptophyta</taxon>
        <taxon>Embryophyta</taxon>
        <taxon>Tracheophyta</taxon>
        <taxon>Spermatophyta</taxon>
        <taxon>Magnoliopsida</taxon>
        <taxon>eudicotyledons</taxon>
        <taxon>Gunneridae</taxon>
        <taxon>Pentapetalae</taxon>
        <taxon>rosids</taxon>
        <taxon>fabids</taxon>
        <taxon>Malpighiales</taxon>
        <taxon>Salicaceae</taxon>
        <taxon>Saliceae</taxon>
        <taxon>Populus</taxon>
    </lineage>
</organism>
<evidence type="ECO:0000313" key="1">
    <source>
        <dbReference type="EMBL" id="KAJ6994920.1"/>
    </source>
</evidence>
<gene>
    <name evidence="1" type="ORF">NC653_017642</name>
</gene>
<dbReference type="AlphaFoldDB" id="A0AAD6W0S8"/>
<comment type="caution">
    <text evidence="1">The sequence shown here is derived from an EMBL/GenBank/DDBJ whole genome shotgun (WGS) entry which is preliminary data.</text>
</comment>
<proteinExistence type="predicted"/>
<accession>A0AAD6W0S8</accession>
<reference evidence="1" key="1">
    <citation type="journal article" date="2023" name="Mol. Ecol. Resour.">
        <title>Chromosome-level genome assembly of a triploid poplar Populus alba 'Berolinensis'.</title>
        <authorList>
            <person name="Chen S."/>
            <person name="Yu Y."/>
            <person name="Wang X."/>
            <person name="Wang S."/>
            <person name="Zhang T."/>
            <person name="Zhou Y."/>
            <person name="He R."/>
            <person name="Meng N."/>
            <person name="Wang Y."/>
            <person name="Liu W."/>
            <person name="Liu Z."/>
            <person name="Liu J."/>
            <person name="Guo Q."/>
            <person name="Huang H."/>
            <person name="Sederoff R.R."/>
            <person name="Wang G."/>
            <person name="Qu G."/>
            <person name="Chen S."/>
        </authorList>
    </citation>
    <scope>NUCLEOTIDE SEQUENCE</scope>
    <source>
        <strain evidence="1">SC-2020</strain>
    </source>
</reference>
<protein>
    <submittedName>
        <fullName evidence="1">Uncharacterized protein</fullName>
    </submittedName>
</protein>
<dbReference type="EMBL" id="JAQIZT010000006">
    <property type="protein sequence ID" value="KAJ6994920.1"/>
    <property type="molecule type" value="Genomic_DNA"/>
</dbReference>
<sequence>MKEAGLGGCALHREGDERYEWELVTSYLPQAQPGLYGQLAVIYSGVLELEESQILFLFIMAVLSS</sequence>
<dbReference type="Proteomes" id="UP001164929">
    <property type="component" value="Chromosome 6"/>
</dbReference>
<name>A0AAD6W0S8_9ROSI</name>
<evidence type="ECO:0000313" key="2">
    <source>
        <dbReference type="Proteomes" id="UP001164929"/>
    </source>
</evidence>
<keyword evidence="2" id="KW-1185">Reference proteome</keyword>